<accession>A0ABQ2KBQ4</accession>
<organism evidence="11 12">
    <name type="scientific">Agrococcus terreus</name>
    <dbReference type="NCBI Taxonomy" id="574649"/>
    <lineage>
        <taxon>Bacteria</taxon>
        <taxon>Bacillati</taxon>
        <taxon>Actinomycetota</taxon>
        <taxon>Actinomycetes</taxon>
        <taxon>Micrococcales</taxon>
        <taxon>Microbacteriaceae</taxon>
        <taxon>Agrococcus</taxon>
    </lineage>
</organism>
<dbReference type="SMART" id="SM00829">
    <property type="entry name" value="PKS_ER"/>
    <property type="match status" value="1"/>
</dbReference>
<dbReference type="Pfam" id="PF00107">
    <property type="entry name" value="ADH_zinc_N"/>
    <property type="match status" value="1"/>
</dbReference>
<comment type="catalytic activity">
    <reaction evidence="7">
        <text>a secondary alcohol + NAD(+) = a ketone + NADH + H(+)</text>
        <dbReference type="Rhea" id="RHEA:10740"/>
        <dbReference type="ChEBI" id="CHEBI:15378"/>
        <dbReference type="ChEBI" id="CHEBI:17087"/>
        <dbReference type="ChEBI" id="CHEBI:35681"/>
        <dbReference type="ChEBI" id="CHEBI:57540"/>
        <dbReference type="ChEBI" id="CHEBI:57945"/>
        <dbReference type="EC" id="1.1.1.1"/>
    </reaction>
</comment>
<comment type="catalytic activity">
    <reaction evidence="8">
        <text>a primary alcohol + NAD(+) = an aldehyde + NADH + H(+)</text>
        <dbReference type="Rhea" id="RHEA:10736"/>
        <dbReference type="ChEBI" id="CHEBI:15378"/>
        <dbReference type="ChEBI" id="CHEBI:15734"/>
        <dbReference type="ChEBI" id="CHEBI:17478"/>
        <dbReference type="ChEBI" id="CHEBI:57540"/>
        <dbReference type="ChEBI" id="CHEBI:57945"/>
        <dbReference type="EC" id="1.1.1.1"/>
    </reaction>
</comment>
<evidence type="ECO:0000256" key="8">
    <source>
        <dbReference type="ARBA" id="ARBA00049243"/>
    </source>
</evidence>
<dbReference type="RefSeq" id="WP_308421845.1">
    <property type="nucleotide sequence ID" value="NZ_BAABBD010000001.1"/>
</dbReference>
<dbReference type="Pfam" id="PF08240">
    <property type="entry name" value="ADH_N"/>
    <property type="match status" value="1"/>
</dbReference>
<evidence type="ECO:0000256" key="6">
    <source>
        <dbReference type="ARBA" id="ARBA00023002"/>
    </source>
</evidence>
<keyword evidence="4 9" id="KW-0479">Metal-binding</keyword>
<comment type="caution">
    <text evidence="11">The sequence shown here is derived from an EMBL/GenBank/DDBJ whole genome shotgun (WGS) entry which is preliminary data.</text>
</comment>
<dbReference type="EMBL" id="BMLM01000001">
    <property type="protein sequence ID" value="GGN76672.1"/>
    <property type="molecule type" value="Genomic_DNA"/>
</dbReference>
<dbReference type="InterPro" id="IPR020843">
    <property type="entry name" value="ER"/>
</dbReference>
<evidence type="ECO:0000313" key="12">
    <source>
        <dbReference type="Proteomes" id="UP000626982"/>
    </source>
</evidence>
<dbReference type="PANTHER" id="PTHR42940">
    <property type="entry name" value="ALCOHOL DEHYDROGENASE 1-RELATED"/>
    <property type="match status" value="1"/>
</dbReference>
<keyword evidence="12" id="KW-1185">Reference proteome</keyword>
<comment type="similarity">
    <text evidence="2 9">Belongs to the zinc-containing alcohol dehydrogenase family.</text>
</comment>
<dbReference type="Gene3D" id="3.40.50.720">
    <property type="entry name" value="NAD(P)-binding Rossmann-like Domain"/>
    <property type="match status" value="1"/>
</dbReference>
<keyword evidence="6" id="KW-0560">Oxidoreductase</keyword>
<dbReference type="SUPFAM" id="SSF51735">
    <property type="entry name" value="NAD(P)-binding Rossmann-fold domains"/>
    <property type="match status" value="1"/>
</dbReference>
<dbReference type="InterPro" id="IPR013154">
    <property type="entry name" value="ADH-like_N"/>
</dbReference>
<dbReference type="SUPFAM" id="SSF50129">
    <property type="entry name" value="GroES-like"/>
    <property type="match status" value="1"/>
</dbReference>
<gene>
    <name evidence="11" type="ORF">GCM10010968_00290</name>
</gene>
<reference evidence="12" key="1">
    <citation type="journal article" date="2019" name="Int. J. Syst. Evol. Microbiol.">
        <title>The Global Catalogue of Microorganisms (GCM) 10K type strain sequencing project: providing services to taxonomists for standard genome sequencing and annotation.</title>
        <authorList>
            <consortium name="The Broad Institute Genomics Platform"/>
            <consortium name="The Broad Institute Genome Sequencing Center for Infectious Disease"/>
            <person name="Wu L."/>
            <person name="Ma J."/>
        </authorList>
    </citation>
    <scope>NUCLEOTIDE SEQUENCE [LARGE SCALE GENOMIC DNA]</scope>
    <source>
        <strain evidence="12">CGMCC 1.6960</strain>
    </source>
</reference>
<feature type="domain" description="Enoyl reductase (ER)" evidence="10">
    <location>
        <begin position="19"/>
        <end position="347"/>
    </location>
</feature>
<dbReference type="CDD" id="cd05284">
    <property type="entry name" value="arabinose_DH_like"/>
    <property type="match status" value="1"/>
</dbReference>
<protein>
    <recommendedName>
        <fullName evidence="3">alcohol dehydrogenase</fullName>
        <ecNumber evidence="3">1.1.1.1</ecNumber>
    </recommendedName>
</protein>
<dbReference type="InterPro" id="IPR011032">
    <property type="entry name" value="GroES-like_sf"/>
</dbReference>
<dbReference type="InterPro" id="IPR036291">
    <property type="entry name" value="NAD(P)-bd_dom_sf"/>
</dbReference>
<evidence type="ECO:0000313" key="11">
    <source>
        <dbReference type="EMBL" id="GGN76672.1"/>
    </source>
</evidence>
<dbReference type="InterPro" id="IPR002328">
    <property type="entry name" value="ADH_Zn_CS"/>
</dbReference>
<name>A0ABQ2KBQ4_9MICO</name>
<dbReference type="Gene3D" id="3.90.180.10">
    <property type="entry name" value="Medium-chain alcohol dehydrogenases, catalytic domain"/>
    <property type="match status" value="1"/>
</dbReference>
<evidence type="ECO:0000256" key="7">
    <source>
        <dbReference type="ARBA" id="ARBA00049164"/>
    </source>
</evidence>
<evidence type="ECO:0000256" key="3">
    <source>
        <dbReference type="ARBA" id="ARBA00013190"/>
    </source>
</evidence>
<evidence type="ECO:0000259" key="10">
    <source>
        <dbReference type="SMART" id="SM00829"/>
    </source>
</evidence>
<dbReference type="PANTHER" id="PTHR42940:SF8">
    <property type="entry name" value="VACUOLAR PROTEIN SORTING-ASSOCIATED PROTEIN 11"/>
    <property type="match status" value="1"/>
</dbReference>
<dbReference type="InterPro" id="IPR013149">
    <property type="entry name" value="ADH-like_C"/>
</dbReference>
<evidence type="ECO:0000256" key="5">
    <source>
        <dbReference type="ARBA" id="ARBA00022833"/>
    </source>
</evidence>
<evidence type="ECO:0000256" key="4">
    <source>
        <dbReference type="ARBA" id="ARBA00022723"/>
    </source>
</evidence>
<dbReference type="Proteomes" id="UP000626982">
    <property type="component" value="Unassembled WGS sequence"/>
</dbReference>
<dbReference type="PROSITE" id="PS00059">
    <property type="entry name" value="ADH_ZINC"/>
    <property type="match status" value="1"/>
</dbReference>
<sequence>MRDTTQTQTMQAVRYTTFGERPELVEVERPEPGPGEVLLRITASGLCHSDEVVMSFPEEGYPYPMPMTLGHEPAGVVEALGEGATGVEVGDAVIVYGCWGCGVCAMCASGREQLCLRGMVSPGLGRDGAMAEYMVVDTARHLVPIGDLDPVRAASLTDAALTPYEAIKKVLPHLTGGSTAVVIGAGGLGHVAIQLLRQLTSAKVIALDVGEEKLAFAREMGAHETVESNADAAARVRELTDGIGAEVVLDFVGIDATGATAMAAVQVGGAVVCVGAGGGSAKVGLLAAPYDVEVRTSLWGTRASLLELVGMAKRGEIRIETQTYPISQALQAYADLHDGNVRGRAVVVP</sequence>
<proteinExistence type="inferred from homology"/>
<comment type="cofactor">
    <cofactor evidence="1 9">
        <name>Zn(2+)</name>
        <dbReference type="ChEBI" id="CHEBI:29105"/>
    </cofactor>
</comment>
<evidence type="ECO:0000256" key="1">
    <source>
        <dbReference type="ARBA" id="ARBA00001947"/>
    </source>
</evidence>
<keyword evidence="5 9" id="KW-0862">Zinc</keyword>
<evidence type="ECO:0000256" key="2">
    <source>
        <dbReference type="ARBA" id="ARBA00008072"/>
    </source>
</evidence>
<evidence type="ECO:0000256" key="9">
    <source>
        <dbReference type="RuleBase" id="RU361277"/>
    </source>
</evidence>
<dbReference type="EC" id="1.1.1.1" evidence="3"/>